<comment type="function">
    <text evidence="8">Catalytic subunit of a heterodimeric structure-specific endonuclease that resolves DNA secondary structures generated during DNA repair and recombination. Has endonuclease activity towards branched DNA substrates, introducing single-strand cuts in duplex DNA close to junctions with ss-DNA.</text>
</comment>
<dbReference type="Gene3D" id="3.40.1440.10">
    <property type="entry name" value="GIY-YIG endonuclease"/>
    <property type="match status" value="1"/>
</dbReference>
<dbReference type="InterPro" id="IPR035901">
    <property type="entry name" value="GIY-YIG_endonuc_sf"/>
</dbReference>
<evidence type="ECO:0000256" key="6">
    <source>
        <dbReference type="ARBA" id="ARBA00023204"/>
    </source>
</evidence>
<comment type="subunit">
    <text evidence="8">Forms a heterodimer with a member of the SLX4 family.</text>
</comment>
<keyword evidence="1 8" id="KW-0540">Nuclease</keyword>
<dbReference type="GO" id="GO:0008270">
    <property type="term" value="F:zinc ion binding"/>
    <property type="evidence" value="ECO:0007669"/>
    <property type="project" value="UniProtKB-KW"/>
</dbReference>
<gene>
    <name evidence="11" type="ORF">ACA1_208210</name>
</gene>
<feature type="zinc finger region" description="SLX1-type" evidence="8">
    <location>
        <begin position="233"/>
        <end position="285"/>
    </location>
</feature>
<evidence type="ECO:0000256" key="2">
    <source>
        <dbReference type="ARBA" id="ARBA00022759"/>
    </source>
</evidence>
<dbReference type="InterPro" id="IPR013083">
    <property type="entry name" value="Znf_RING/FYVE/PHD"/>
</dbReference>
<keyword evidence="4 8" id="KW-0378">Hydrolase</keyword>
<comment type="similarity">
    <text evidence="8">Belongs to the SLX1 family.</text>
</comment>
<evidence type="ECO:0000256" key="9">
    <source>
        <dbReference type="SAM" id="MobiDB-lite"/>
    </source>
</evidence>
<feature type="compositionally biased region" description="Low complexity" evidence="9">
    <location>
        <begin position="191"/>
        <end position="209"/>
    </location>
</feature>
<comment type="cofactor">
    <cofactor evidence="8">
        <name>a divalent metal cation</name>
        <dbReference type="ChEBI" id="CHEBI:60240"/>
    </cofactor>
</comment>
<dbReference type="PANTHER" id="PTHR20208">
    <property type="entry name" value="STRUCTURE-SPECIFIC ENDONUCLEASE SUBUNIT SLX1"/>
    <property type="match status" value="1"/>
</dbReference>
<dbReference type="Gene3D" id="3.30.40.10">
    <property type="entry name" value="Zinc/RING finger domain, C3HC4 (zinc finger)"/>
    <property type="match status" value="1"/>
</dbReference>
<keyword evidence="3 8" id="KW-0227">DNA damage</keyword>
<dbReference type="OMA" id="HNRGCDF"/>
<dbReference type="VEuPathDB" id="AmoebaDB:ACA1_208210"/>
<name>L8GZI8_ACACF</name>
<dbReference type="InterPro" id="IPR050381">
    <property type="entry name" value="SLX1_endonuclease"/>
</dbReference>
<dbReference type="HAMAP" id="MF_03100">
    <property type="entry name" value="Endonuc_su_Slx1"/>
    <property type="match status" value="1"/>
</dbReference>
<keyword evidence="8" id="KW-0863">Zinc-finger</keyword>
<dbReference type="InterPro" id="IPR048749">
    <property type="entry name" value="SLX1_C"/>
</dbReference>
<dbReference type="KEGG" id="acan:ACA1_208210"/>
<feature type="compositionally biased region" description="Acidic residues" evidence="9">
    <location>
        <begin position="1"/>
        <end position="20"/>
    </location>
</feature>
<dbReference type="GO" id="GO:0000724">
    <property type="term" value="P:double-strand break repair via homologous recombination"/>
    <property type="evidence" value="ECO:0007669"/>
    <property type="project" value="TreeGrafter"/>
</dbReference>
<dbReference type="Proteomes" id="UP000011083">
    <property type="component" value="Unassembled WGS sequence"/>
</dbReference>
<dbReference type="PROSITE" id="PS50164">
    <property type="entry name" value="GIY_YIG"/>
    <property type="match status" value="1"/>
</dbReference>
<keyword evidence="8" id="KW-0862">Zinc</keyword>
<proteinExistence type="inferred from homology"/>
<dbReference type="Pfam" id="PF21202">
    <property type="entry name" value="SLX1_C"/>
    <property type="match status" value="1"/>
</dbReference>
<keyword evidence="6 8" id="KW-0234">DNA repair</keyword>
<dbReference type="STRING" id="1257118.L8GZI8"/>
<keyword evidence="7 8" id="KW-0539">Nucleus</keyword>
<evidence type="ECO:0000256" key="3">
    <source>
        <dbReference type="ARBA" id="ARBA00022763"/>
    </source>
</evidence>
<evidence type="ECO:0000256" key="8">
    <source>
        <dbReference type="HAMAP-Rule" id="MF_03100"/>
    </source>
</evidence>
<dbReference type="InterPro" id="IPR027520">
    <property type="entry name" value="Slx1"/>
</dbReference>
<sequence length="297" mass="33998">MEHDGDEDDDLEGQEDEAEEREGPRRFFGCYLLTSRNEAYRRHTYIGFTVNPSRRIRQHNGELVQGAKRTRTKRPWEMVMVVYGFPSKTAALRFEWGWTYPQKSRRIKEALSHRDLTKLGSPHMLKARLRLMFELLHVTPWNRFPLVIHWLTQLLDGCPPPPRHMKVNIGSLAQIEPLYKSNTNAQDSDSESLGSDSDGSGDEASSPDSSDGEAERRPTTATTTSTTQREALCCLCRTVMKEDELKLRCLKRSCKQKGHMLCWAQRFLRDQPDVLLPTTGTCPSCQTALSWPEMLNG</sequence>
<dbReference type="PANTHER" id="PTHR20208:SF10">
    <property type="entry name" value="STRUCTURE-SPECIFIC ENDONUCLEASE SUBUNIT SLX1"/>
    <property type="match status" value="1"/>
</dbReference>
<keyword evidence="5 8" id="KW-0233">DNA recombination</keyword>
<protein>
    <recommendedName>
        <fullName evidence="8">Structure-specific endonuclease subunit SLX1 homolog</fullName>
        <ecNumber evidence="8">3.1.-.-</ecNumber>
    </recommendedName>
</protein>
<dbReference type="EC" id="3.1.-.-" evidence="8"/>
<evidence type="ECO:0000256" key="5">
    <source>
        <dbReference type="ARBA" id="ARBA00023172"/>
    </source>
</evidence>
<dbReference type="InterPro" id="IPR000305">
    <property type="entry name" value="GIY-YIG_endonuc"/>
</dbReference>
<evidence type="ECO:0000259" key="10">
    <source>
        <dbReference type="PROSITE" id="PS50164"/>
    </source>
</evidence>
<dbReference type="Pfam" id="PF01541">
    <property type="entry name" value="GIY-YIG"/>
    <property type="match status" value="1"/>
</dbReference>
<feature type="domain" description="GIY-YIG" evidence="10">
    <location>
        <begin position="26"/>
        <end position="110"/>
    </location>
</feature>
<dbReference type="CDD" id="cd10455">
    <property type="entry name" value="GIY-YIG_SLX1"/>
    <property type="match status" value="1"/>
</dbReference>
<feature type="region of interest" description="Disordered" evidence="9">
    <location>
        <begin position="1"/>
        <end position="22"/>
    </location>
</feature>
<reference evidence="11 12" key="1">
    <citation type="journal article" date="2013" name="Genome Biol.">
        <title>Genome of Acanthamoeba castellanii highlights extensive lateral gene transfer and early evolution of tyrosine kinase signaling.</title>
        <authorList>
            <person name="Clarke M."/>
            <person name="Lohan A.J."/>
            <person name="Liu B."/>
            <person name="Lagkouvardos I."/>
            <person name="Roy S."/>
            <person name="Zafar N."/>
            <person name="Bertelli C."/>
            <person name="Schilde C."/>
            <person name="Kianianmomeni A."/>
            <person name="Burglin T.R."/>
            <person name="Frech C."/>
            <person name="Turcotte B."/>
            <person name="Kopec K.O."/>
            <person name="Synnott J.M."/>
            <person name="Choo C."/>
            <person name="Paponov I."/>
            <person name="Finkler A."/>
            <person name="Soon Heng Tan C."/>
            <person name="Hutchins A.P."/>
            <person name="Weinmeier T."/>
            <person name="Rattei T."/>
            <person name="Chu J.S."/>
            <person name="Gimenez G."/>
            <person name="Irimia M."/>
            <person name="Rigden D.J."/>
            <person name="Fitzpatrick D.A."/>
            <person name="Lorenzo-Morales J."/>
            <person name="Bateman A."/>
            <person name="Chiu C.H."/>
            <person name="Tang P."/>
            <person name="Hegemann P."/>
            <person name="Fromm H."/>
            <person name="Raoult D."/>
            <person name="Greub G."/>
            <person name="Miranda-Saavedra D."/>
            <person name="Chen N."/>
            <person name="Nash P."/>
            <person name="Ginger M.L."/>
            <person name="Horn M."/>
            <person name="Schaap P."/>
            <person name="Caler L."/>
            <person name="Loftus B."/>
        </authorList>
    </citation>
    <scope>NUCLEOTIDE SEQUENCE [LARGE SCALE GENOMIC DNA]</scope>
    <source>
        <strain evidence="11 12">Neff</strain>
    </source>
</reference>
<evidence type="ECO:0000313" key="11">
    <source>
        <dbReference type="EMBL" id="ELR17943.1"/>
    </source>
</evidence>
<evidence type="ECO:0000313" key="12">
    <source>
        <dbReference type="Proteomes" id="UP000011083"/>
    </source>
</evidence>
<evidence type="ECO:0000256" key="4">
    <source>
        <dbReference type="ARBA" id="ARBA00022801"/>
    </source>
</evidence>
<organism evidence="11 12">
    <name type="scientific">Acanthamoeba castellanii (strain ATCC 30010 / Neff)</name>
    <dbReference type="NCBI Taxonomy" id="1257118"/>
    <lineage>
        <taxon>Eukaryota</taxon>
        <taxon>Amoebozoa</taxon>
        <taxon>Discosea</taxon>
        <taxon>Longamoebia</taxon>
        <taxon>Centramoebida</taxon>
        <taxon>Acanthamoebidae</taxon>
        <taxon>Acanthamoeba</taxon>
    </lineage>
</organism>
<keyword evidence="12" id="KW-1185">Reference proteome</keyword>
<accession>L8GZI8</accession>
<dbReference type="OrthoDB" id="24645at2759"/>
<comment type="subcellular location">
    <subcellularLocation>
        <location evidence="8">Nucleus</location>
    </subcellularLocation>
</comment>
<dbReference type="GeneID" id="14918766"/>
<evidence type="ECO:0000256" key="7">
    <source>
        <dbReference type="ARBA" id="ARBA00023242"/>
    </source>
</evidence>
<dbReference type="EMBL" id="KB007966">
    <property type="protein sequence ID" value="ELR17943.1"/>
    <property type="molecule type" value="Genomic_DNA"/>
</dbReference>
<keyword evidence="2 8" id="KW-0255">Endonuclease</keyword>
<dbReference type="RefSeq" id="XP_004339959.1">
    <property type="nucleotide sequence ID" value="XM_004339911.1"/>
</dbReference>
<dbReference type="SUPFAM" id="SSF82771">
    <property type="entry name" value="GIY-YIG endonuclease"/>
    <property type="match status" value="1"/>
</dbReference>
<evidence type="ECO:0000256" key="1">
    <source>
        <dbReference type="ARBA" id="ARBA00022722"/>
    </source>
</evidence>
<feature type="region of interest" description="Disordered" evidence="9">
    <location>
        <begin position="183"/>
        <end position="224"/>
    </location>
</feature>
<dbReference type="GO" id="GO:0017108">
    <property type="term" value="F:5'-flap endonuclease activity"/>
    <property type="evidence" value="ECO:0007669"/>
    <property type="project" value="InterPro"/>
</dbReference>
<keyword evidence="8" id="KW-0479">Metal-binding</keyword>
<dbReference type="GO" id="GO:0033557">
    <property type="term" value="C:Slx1-Slx4 complex"/>
    <property type="evidence" value="ECO:0007669"/>
    <property type="project" value="UniProtKB-UniRule"/>
</dbReference>
<dbReference type="AlphaFoldDB" id="L8GZI8"/>
<dbReference type="GO" id="GO:0008821">
    <property type="term" value="F:crossover junction DNA endonuclease activity"/>
    <property type="evidence" value="ECO:0007669"/>
    <property type="project" value="TreeGrafter"/>
</dbReference>